<name>A0AAV4WGZ6_CAEEX</name>
<accession>A0AAV4WGZ6</accession>
<dbReference type="EMBL" id="BPLR01016080">
    <property type="protein sequence ID" value="GIY81089.1"/>
    <property type="molecule type" value="Genomic_DNA"/>
</dbReference>
<dbReference type="Proteomes" id="UP001054945">
    <property type="component" value="Unassembled WGS sequence"/>
</dbReference>
<keyword evidence="2" id="KW-1185">Reference proteome</keyword>
<proteinExistence type="predicted"/>
<reference evidence="1 2" key="1">
    <citation type="submission" date="2021-06" db="EMBL/GenBank/DDBJ databases">
        <title>Caerostris extrusa draft genome.</title>
        <authorList>
            <person name="Kono N."/>
            <person name="Arakawa K."/>
        </authorList>
    </citation>
    <scope>NUCLEOTIDE SEQUENCE [LARGE SCALE GENOMIC DNA]</scope>
</reference>
<comment type="caution">
    <text evidence="1">The sequence shown here is derived from an EMBL/GenBank/DDBJ whole genome shotgun (WGS) entry which is preliminary data.</text>
</comment>
<evidence type="ECO:0000313" key="1">
    <source>
        <dbReference type="EMBL" id="GIY81089.1"/>
    </source>
</evidence>
<dbReference type="AlphaFoldDB" id="A0AAV4WGZ6"/>
<evidence type="ECO:0000313" key="2">
    <source>
        <dbReference type="Proteomes" id="UP001054945"/>
    </source>
</evidence>
<sequence length="113" mass="12629">MGTSRTPSTSPWVSFVFPLFLSKVGIFLPLKRDLTVQGLYAPFAREWPLIWAEEPSYTNIVCLQLSDTLCFGGSFSKCEIFIQELTRNTSPLNKKPTTILIVNVHGNANSFAD</sequence>
<organism evidence="1 2">
    <name type="scientific">Caerostris extrusa</name>
    <name type="common">Bark spider</name>
    <name type="synonym">Caerostris bankana</name>
    <dbReference type="NCBI Taxonomy" id="172846"/>
    <lineage>
        <taxon>Eukaryota</taxon>
        <taxon>Metazoa</taxon>
        <taxon>Ecdysozoa</taxon>
        <taxon>Arthropoda</taxon>
        <taxon>Chelicerata</taxon>
        <taxon>Arachnida</taxon>
        <taxon>Araneae</taxon>
        <taxon>Araneomorphae</taxon>
        <taxon>Entelegynae</taxon>
        <taxon>Araneoidea</taxon>
        <taxon>Araneidae</taxon>
        <taxon>Caerostris</taxon>
    </lineage>
</organism>
<gene>
    <name evidence="1" type="ORF">CEXT_518361</name>
</gene>
<protein>
    <submittedName>
        <fullName evidence="1">Uncharacterized protein</fullName>
    </submittedName>
</protein>